<sequence length="688" mass="72407">MPNRTIAFAHTALLVSAALIAALLLAAWEATIPTAQHSASVWIVEDDGSSDGGEVARTVERVAAEQRISVGLVVPDVRSPESLWHMYLAVGDPGSAQADWLTDGYPSFGRTMELRVHPVRDMAGRSPRGNYLVFGPPENARVLADALAGHGLGADPGAGQARLWQSFLGGPLFHVLATALLVGTTSIGAGVLLDSRDHGVRRLHGHSYTRILLGDLGRVARLWGVALPAVCALALVLLGLYNGWNQLGLYSLTALALLGVLAAAALVTHAAALGLVHATGVLPALRGRLPVRSTRAAVYLVRVPVLLLLLGVLASTLHLAQAAREQRAALEAFERTGETSHATLNGSTAFDDPGTAEHLLGPWLRRADLDGELVIAERHPPASLVPVGAPRPGFDVLVVNDTYLAQQEVLSPTGARYGAAPSDDRVRVLLPPAHAAHREAVEGELPDWYALQAGSTGTAADIEVLPLAGGQRVFTYGSRDPGGSDASPFLRDPVIVALPNGSALSDRTYLTYLTHEALLFPDPDVVLEARADPRVAEYVNTVQPILDKARSAHAAQVAAVRVELLALAAGTAVLLTTGVAACVIHVRTHAQTVFARHISGWGFLSAHRRFLAVEAVVALGFTGWAAWDTLAALRALDDPLRPLPPQPVPTSGLEPLYAAAVTAAGLALTLGALALFHRRIVREGSSRA</sequence>
<name>A0ABU7KIB7_9ACTN</name>
<evidence type="ECO:0000313" key="2">
    <source>
        <dbReference type="EMBL" id="MEE2049039.1"/>
    </source>
</evidence>
<protein>
    <recommendedName>
        <fullName evidence="4">DUF1430 domain-containing protein</fullName>
    </recommendedName>
</protein>
<feature type="transmembrane region" description="Helical" evidence="1">
    <location>
        <begin position="220"/>
        <end position="241"/>
    </location>
</feature>
<comment type="caution">
    <text evidence="2">The sequence shown here is derived from an EMBL/GenBank/DDBJ whole genome shotgun (WGS) entry which is preliminary data.</text>
</comment>
<feature type="transmembrane region" description="Helical" evidence="1">
    <location>
        <begin position="172"/>
        <end position="193"/>
    </location>
</feature>
<feature type="transmembrane region" description="Helical" evidence="1">
    <location>
        <begin position="611"/>
        <end position="636"/>
    </location>
</feature>
<feature type="transmembrane region" description="Helical" evidence="1">
    <location>
        <begin position="564"/>
        <end position="586"/>
    </location>
</feature>
<proteinExistence type="predicted"/>
<organism evidence="2 3">
    <name type="scientific">Nocardiopsis tropica</name>
    <dbReference type="NCBI Taxonomy" id="109330"/>
    <lineage>
        <taxon>Bacteria</taxon>
        <taxon>Bacillati</taxon>
        <taxon>Actinomycetota</taxon>
        <taxon>Actinomycetes</taxon>
        <taxon>Streptosporangiales</taxon>
        <taxon>Nocardiopsidaceae</taxon>
        <taxon>Nocardiopsis</taxon>
    </lineage>
</organism>
<reference evidence="2 3" key="1">
    <citation type="submission" date="2023-07" db="EMBL/GenBank/DDBJ databases">
        <authorList>
            <person name="Girao M."/>
            <person name="Carvalho M.F."/>
        </authorList>
    </citation>
    <scope>NUCLEOTIDE SEQUENCE [LARGE SCALE GENOMIC DNA]</scope>
    <source>
        <strain evidence="2 3">66/93</strain>
    </source>
</reference>
<accession>A0ABU7KIB7</accession>
<feature type="transmembrane region" description="Helical" evidence="1">
    <location>
        <begin position="297"/>
        <end position="320"/>
    </location>
</feature>
<evidence type="ECO:0008006" key="4">
    <source>
        <dbReference type="Google" id="ProtNLM"/>
    </source>
</evidence>
<keyword evidence="1" id="KW-0472">Membrane</keyword>
<dbReference type="Proteomes" id="UP001348641">
    <property type="component" value="Unassembled WGS sequence"/>
</dbReference>
<keyword evidence="1" id="KW-0812">Transmembrane</keyword>
<feature type="transmembrane region" description="Helical" evidence="1">
    <location>
        <begin position="247"/>
        <end position="276"/>
    </location>
</feature>
<keyword evidence="1" id="KW-1133">Transmembrane helix</keyword>
<evidence type="ECO:0000256" key="1">
    <source>
        <dbReference type="SAM" id="Phobius"/>
    </source>
</evidence>
<evidence type="ECO:0000313" key="3">
    <source>
        <dbReference type="Proteomes" id="UP001348641"/>
    </source>
</evidence>
<dbReference type="EMBL" id="JAUUCC010000001">
    <property type="protein sequence ID" value="MEE2049039.1"/>
    <property type="molecule type" value="Genomic_DNA"/>
</dbReference>
<dbReference type="RefSeq" id="WP_330156346.1">
    <property type="nucleotide sequence ID" value="NZ_BAAAJA010000006.1"/>
</dbReference>
<feature type="transmembrane region" description="Helical" evidence="1">
    <location>
        <begin position="656"/>
        <end position="676"/>
    </location>
</feature>
<gene>
    <name evidence="2" type="ORF">Q8A49_00835</name>
</gene>